<dbReference type="EMBL" id="CP003199">
    <property type="protein sequence ID" value="AEW44974.1"/>
    <property type="molecule type" value="Genomic_DNA"/>
</dbReference>
<dbReference type="Proteomes" id="UP000009135">
    <property type="component" value="Chromosome"/>
</dbReference>
<protein>
    <recommendedName>
        <fullName evidence="3">SAM-dependent methyltransferase</fullName>
    </recommendedName>
</protein>
<dbReference type="STRING" id="1111676.MHC_00540"/>
<dbReference type="PANTHER" id="PTHR38451:SF1">
    <property type="entry name" value="TRNA (ADENINE(22)-N(1))-METHYLTRANSFERASE"/>
    <property type="match status" value="1"/>
</dbReference>
<dbReference type="Gene3D" id="3.40.50.150">
    <property type="entry name" value="Vaccinia Virus protein VP39"/>
    <property type="match status" value="1"/>
</dbReference>
<dbReference type="HOGENOM" id="CLU_071037_0_1_14"/>
<dbReference type="OrthoDB" id="5881184at2"/>
<evidence type="ECO:0000313" key="1">
    <source>
        <dbReference type="EMBL" id="AEW44974.1"/>
    </source>
</evidence>
<sequence>MHARILGLASIFPYSKHLVDIGSDHGYLGLELIRQRKVGKVTNIDLSEDALNRSKIIYEKLGFIDRTTFLVSDGFKEFSLVPLDSTVVIAGMGTYQILKILEFLPNTVDKLLILSHTDYFSLRNWAISNSFRILRELYIDDRDLVYLAILLVRKNPEEYTLKELILGKSDFYETQIELFRRYWRTRISRILKVPEEYRNSLDSKTLEFLSQHG</sequence>
<dbReference type="CDD" id="cd02440">
    <property type="entry name" value="AdoMet_MTases"/>
    <property type="match status" value="1"/>
</dbReference>
<dbReference type="InterPro" id="IPR006901">
    <property type="entry name" value="TrmK"/>
</dbReference>
<evidence type="ECO:0008006" key="3">
    <source>
        <dbReference type="Google" id="ProtNLM"/>
    </source>
</evidence>
<reference evidence="1 2" key="1">
    <citation type="journal article" date="2012" name="J. Bacteriol.">
        <title>Complete genome sequence of Mycoplasma haemocanis strain Illinois.</title>
        <authorList>
            <person name="do Nascimento N.C."/>
            <person name="Guimaraes A.M."/>
            <person name="Santos A.P."/>
            <person name="Sanmiguel P.J."/>
            <person name="Messick J.B."/>
        </authorList>
    </citation>
    <scope>NUCLEOTIDE SEQUENCE [LARGE SCALE GENOMIC DNA]</scope>
    <source>
        <strain evidence="1 2">Illinois</strain>
    </source>
</reference>
<dbReference type="PANTHER" id="PTHR38451">
    <property type="entry name" value="TRNA (ADENINE(22)-N(1))-METHYLTRANSFERASE"/>
    <property type="match status" value="1"/>
</dbReference>
<evidence type="ECO:0000313" key="2">
    <source>
        <dbReference type="Proteomes" id="UP000009135"/>
    </source>
</evidence>
<dbReference type="InterPro" id="IPR029063">
    <property type="entry name" value="SAM-dependent_MTases_sf"/>
</dbReference>
<dbReference type="SUPFAM" id="SSF53335">
    <property type="entry name" value="S-adenosyl-L-methionine-dependent methyltransferases"/>
    <property type="match status" value="1"/>
</dbReference>
<dbReference type="Pfam" id="PF04816">
    <property type="entry name" value="TrmK"/>
    <property type="match status" value="1"/>
</dbReference>
<name>H6N5L4_MYCHN</name>
<dbReference type="GO" id="GO:0160105">
    <property type="term" value="F:tRNA (adenine(22)-N1)-methyltransferase activity"/>
    <property type="evidence" value="ECO:0007669"/>
    <property type="project" value="InterPro"/>
</dbReference>
<dbReference type="AlphaFoldDB" id="H6N5L4"/>
<accession>H6N5L4</accession>
<organism evidence="1 2">
    <name type="scientific">Mycoplasma haemocanis (strain Illinois)</name>
    <dbReference type="NCBI Taxonomy" id="1111676"/>
    <lineage>
        <taxon>Bacteria</taxon>
        <taxon>Bacillati</taxon>
        <taxon>Mycoplasmatota</taxon>
        <taxon>Mollicutes</taxon>
        <taxon>Mycoplasmataceae</taxon>
        <taxon>Mycoplasma</taxon>
    </lineage>
</organism>
<proteinExistence type="predicted"/>
<gene>
    <name evidence="1" type="ordered locus">MHC_00540</name>
</gene>
<dbReference type="KEGG" id="mhe:MHC_00540"/>
<keyword evidence="2" id="KW-1185">Reference proteome</keyword>